<dbReference type="STRING" id="1234409.C683_0296"/>
<dbReference type="eggNOG" id="COG4886">
    <property type="taxonomic scope" value="Bacteria"/>
</dbReference>
<keyword evidence="4" id="KW-1185">Reference proteome</keyword>
<dbReference type="OrthoDB" id="2195289at2"/>
<feature type="chain" id="PRO_5003923301" description="BspA family leucine-rich repeat surface protein" evidence="2">
    <location>
        <begin position="28"/>
        <end position="796"/>
    </location>
</feature>
<organism evidence="3 4">
    <name type="scientific">Catellicoccus marimammalium M35/04/3</name>
    <dbReference type="NCBI Taxonomy" id="1234409"/>
    <lineage>
        <taxon>Bacteria</taxon>
        <taxon>Bacillati</taxon>
        <taxon>Bacillota</taxon>
        <taxon>Bacilli</taxon>
        <taxon>Lactobacillales</taxon>
        <taxon>Enterococcaceae</taxon>
        <taxon>Catellicoccus</taxon>
    </lineage>
</organism>
<evidence type="ECO:0008006" key="5">
    <source>
        <dbReference type="Google" id="ProtNLM"/>
    </source>
</evidence>
<accession>K8ZQH7</accession>
<dbReference type="NCBIfam" id="TIGR02167">
    <property type="entry name" value="Liste_lipo_26"/>
    <property type="match status" value="1"/>
</dbReference>
<feature type="compositionally biased region" description="Basic and acidic residues" evidence="1">
    <location>
        <begin position="93"/>
        <end position="130"/>
    </location>
</feature>
<evidence type="ECO:0000256" key="1">
    <source>
        <dbReference type="SAM" id="MobiDB-lite"/>
    </source>
</evidence>
<dbReference type="InterPro" id="IPR005046">
    <property type="entry name" value="DUF285"/>
</dbReference>
<dbReference type="InterPro" id="IPR011889">
    <property type="entry name" value="Liste_lipo_26"/>
</dbReference>
<dbReference type="Pfam" id="PF03382">
    <property type="entry name" value="DUF285"/>
    <property type="match status" value="2"/>
</dbReference>
<evidence type="ECO:0000313" key="4">
    <source>
        <dbReference type="Proteomes" id="UP000016057"/>
    </source>
</evidence>
<dbReference type="RefSeq" id="WP_009488570.1">
    <property type="nucleotide sequence ID" value="NZ_AMYT01000008.1"/>
</dbReference>
<comment type="caution">
    <text evidence="3">The sequence shown here is derived from an EMBL/GenBank/DDBJ whole genome shotgun (WGS) entry which is preliminary data.</text>
</comment>
<sequence length="796" mass="89213">MKKFVGISSILLLSSVLANTGVSLASAAETKEEAKVIDTTKSKKEKKSSSDDTSDSSTEEKDARDIASTSTTDSTEESSVVEEVDGTPMLQDPTKDLMDKITESAKEESSRDNKDKEINKADEKVKDEASRSLLRKSSRKLALDDWHWDFETISGKAVVVLKSLKNPKAEHVSVPSVYKNSLSGQLKPCYLSKDAFKGNKYIKSITFEKAIYQGPYSARLYDPRTNREVYDGSYLFSHMPKLTSVDFSGIDIRRITDFSYMFLEDKSLVNLTGLSTLDVSSGRKFVGMFQGCENLRQVDINHWDLSQAETLQSMFQNCKSLTDLSGLSLLDVRNVTDFSGMFRYCESIRQADLSRWHFNQRQSVNLNSMFQACRKLMEIRLANLPNRVNLNDICQGTPVVYAQLLFARDSYLASNVNGAFSLNDLGMPYIPLAIYSNSQSFLIHKEVSKDDLRYYTYRRNFAGDGRVLPFILVSGQGLFKNAPYVSEFDTSLSVHFKDEKICMLDGITNGYATNVNPIQQLSNPQKSIEDVIQKVKPYPTIQEQKDPIREDKSRFFNNYYKDETKGRLSGKDKVFKGAPAYLRNIFAKVTAQYVPVNPEMSPGHAIDSKNPNSKDWPENRMPQGNLGFCYQPDNLTTKTDVVLDDKDKSTPLVSGSQQNFHLGVRDFTNTPTPWSVNATLTWNTPILNDATITGKGGPIKKNMNNIDNKTNAPKPFNDGQLNPYDGKNVTSTIMSGFTLQNGKTIQLMKADGRQPQNFYDLTLGNLTLNTKDNGHISPKSYSGQIDWNLTTGPNGN</sequence>
<feature type="compositionally biased region" description="Acidic residues" evidence="1">
    <location>
        <begin position="74"/>
        <end position="85"/>
    </location>
</feature>
<feature type="region of interest" description="Disordered" evidence="1">
    <location>
        <begin position="24"/>
        <end position="131"/>
    </location>
</feature>
<protein>
    <recommendedName>
        <fullName evidence="5">BspA family leucine-rich repeat surface protein</fullName>
    </recommendedName>
</protein>
<dbReference type="PATRIC" id="fig|1234409.3.peg.267"/>
<feature type="signal peptide" evidence="2">
    <location>
        <begin position="1"/>
        <end position="27"/>
    </location>
</feature>
<reference evidence="3 4" key="1">
    <citation type="journal article" date="2013" name="Genome Announc.">
        <title>Draft Genome Sequence of Catellicoccus marimammalium, a Novel Species Commonly Found in Gull Feces.</title>
        <authorList>
            <person name="Weigand M.R."/>
            <person name="Ryu H."/>
            <person name="Bozcek L."/>
            <person name="Konstantinidis K.T."/>
            <person name="Santo Domingo J.W."/>
        </authorList>
    </citation>
    <scope>NUCLEOTIDE SEQUENCE [LARGE SCALE GENOMIC DNA]</scope>
    <source>
        <strain evidence="3 4">M35/04/3</strain>
    </source>
</reference>
<dbReference type="InterPro" id="IPR032675">
    <property type="entry name" value="LRR_dom_sf"/>
</dbReference>
<evidence type="ECO:0000313" key="3">
    <source>
        <dbReference type="EMBL" id="EKU27831.1"/>
    </source>
</evidence>
<dbReference type="Gene3D" id="3.80.10.10">
    <property type="entry name" value="Ribonuclease Inhibitor"/>
    <property type="match status" value="1"/>
</dbReference>
<dbReference type="SUPFAM" id="SSF52047">
    <property type="entry name" value="RNI-like"/>
    <property type="match status" value="1"/>
</dbReference>
<proteinExistence type="predicted"/>
<dbReference type="EMBL" id="AMYT01000008">
    <property type="protein sequence ID" value="EKU27831.1"/>
    <property type="molecule type" value="Genomic_DNA"/>
</dbReference>
<dbReference type="Proteomes" id="UP000016057">
    <property type="component" value="Unassembled WGS sequence"/>
</dbReference>
<dbReference type="AlphaFoldDB" id="K8ZQH7"/>
<gene>
    <name evidence="3" type="ORF">C683_0296</name>
</gene>
<feature type="compositionally biased region" description="Basic and acidic residues" evidence="1">
    <location>
        <begin position="29"/>
        <end position="50"/>
    </location>
</feature>
<feature type="region of interest" description="Disordered" evidence="1">
    <location>
        <begin position="600"/>
        <end position="622"/>
    </location>
</feature>
<keyword evidence="2" id="KW-0732">Signal</keyword>
<name>K8ZQH7_9ENTE</name>
<evidence type="ECO:0000256" key="2">
    <source>
        <dbReference type="SAM" id="SignalP"/>
    </source>
</evidence>